<proteinExistence type="predicted"/>
<sequence>MYIKEPRHVIYPQFWRKHPFSERLGGQWLNPEGPCGGSSVESGFKRGTFGSRGRDLTTRPPRPPFSIACTVNLHAVFKTEKCSGCEPRSGEVVGPVQTTYF</sequence>
<dbReference type="EMBL" id="BGPR01002779">
    <property type="protein sequence ID" value="GBM78778.1"/>
    <property type="molecule type" value="Genomic_DNA"/>
</dbReference>
<evidence type="ECO:0000256" key="1">
    <source>
        <dbReference type="SAM" id="MobiDB-lite"/>
    </source>
</evidence>
<dbReference type="Proteomes" id="UP000499080">
    <property type="component" value="Unassembled WGS sequence"/>
</dbReference>
<gene>
    <name evidence="2" type="ORF">AVEN_81951_1</name>
</gene>
<keyword evidence="3" id="KW-1185">Reference proteome</keyword>
<organism evidence="2 3">
    <name type="scientific">Araneus ventricosus</name>
    <name type="common">Orbweaver spider</name>
    <name type="synonym">Epeira ventricosa</name>
    <dbReference type="NCBI Taxonomy" id="182803"/>
    <lineage>
        <taxon>Eukaryota</taxon>
        <taxon>Metazoa</taxon>
        <taxon>Ecdysozoa</taxon>
        <taxon>Arthropoda</taxon>
        <taxon>Chelicerata</taxon>
        <taxon>Arachnida</taxon>
        <taxon>Araneae</taxon>
        <taxon>Araneomorphae</taxon>
        <taxon>Entelegynae</taxon>
        <taxon>Araneoidea</taxon>
        <taxon>Araneidae</taxon>
        <taxon>Araneus</taxon>
    </lineage>
</organism>
<dbReference type="AlphaFoldDB" id="A0A4Y2ILW2"/>
<protein>
    <submittedName>
        <fullName evidence="2">Uncharacterized protein</fullName>
    </submittedName>
</protein>
<comment type="caution">
    <text evidence="2">The sequence shown here is derived from an EMBL/GenBank/DDBJ whole genome shotgun (WGS) entry which is preliminary data.</text>
</comment>
<reference evidence="2 3" key="1">
    <citation type="journal article" date="2019" name="Sci. Rep.">
        <title>Orb-weaving spider Araneus ventricosus genome elucidates the spidroin gene catalogue.</title>
        <authorList>
            <person name="Kono N."/>
            <person name="Nakamura H."/>
            <person name="Ohtoshi R."/>
            <person name="Moran D.A.P."/>
            <person name="Shinohara A."/>
            <person name="Yoshida Y."/>
            <person name="Fujiwara M."/>
            <person name="Mori M."/>
            <person name="Tomita M."/>
            <person name="Arakawa K."/>
        </authorList>
    </citation>
    <scope>NUCLEOTIDE SEQUENCE [LARGE SCALE GENOMIC DNA]</scope>
</reference>
<name>A0A4Y2ILW2_ARAVE</name>
<accession>A0A4Y2ILW2</accession>
<evidence type="ECO:0000313" key="3">
    <source>
        <dbReference type="Proteomes" id="UP000499080"/>
    </source>
</evidence>
<feature type="region of interest" description="Disordered" evidence="1">
    <location>
        <begin position="35"/>
        <end position="61"/>
    </location>
</feature>
<evidence type="ECO:0000313" key="2">
    <source>
        <dbReference type="EMBL" id="GBM78778.1"/>
    </source>
</evidence>